<comment type="similarity">
    <text evidence="1">Belongs to the AB hydrolase superfamily. Bacterial non-heme haloperoxidase / perhydrolase family.</text>
</comment>
<evidence type="ECO:0000313" key="4">
    <source>
        <dbReference type="EMBL" id="TDK39232.1"/>
    </source>
</evidence>
<dbReference type="InterPro" id="IPR000073">
    <property type="entry name" value="AB_hydrolase_1"/>
</dbReference>
<comment type="caution">
    <text evidence="4">The sequence shown here is derived from an EMBL/GenBank/DDBJ whole genome shotgun (WGS) entry which is preliminary data.</text>
</comment>
<keyword evidence="2" id="KW-0732">Signal</keyword>
<feature type="chain" id="PRO_5020968582" evidence="2">
    <location>
        <begin position="32"/>
        <end position="324"/>
    </location>
</feature>
<accession>A0A4R5UMV8</accession>
<gene>
    <name evidence="4" type="ORF">E2F50_03665</name>
</gene>
<feature type="signal peptide" evidence="2">
    <location>
        <begin position="1"/>
        <end position="31"/>
    </location>
</feature>
<protein>
    <submittedName>
        <fullName evidence="4">Alpha/beta hydrolase</fullName>
    </submittedName>
</protein>
<name>A0A4R5UMV8_9HYPH</name>
<evidence type="ECO:0000313" key="5">
    <source>
        <dbReference type="Proteomes" id="UP000295238"/>
    </source>
</evidence>
<keyword evidence="5" id="KW-1185">Reference proteome</keyword>
<dbReference type="AlphaFoldDB" id="A0A4R5UMV8"/>
<dbReference type="PANTHER" id="PTHR43433">
    <property type="entry name" value="HYDROLASE, ALPHA/BETA FOLD FAMILY PROTEIN"/>
    <property type="match status" value="1"/>
</dbReference>
<evidence type="ECO:0000256" key="1">
    <source>
        <dbReference type="ARBA" id="ARBA00038128"/>
    </source>
</evidence>
<proteinExistence type="inferred from homology"/>
<dbReference type="InterPro" id="IPR029058">
    <property type="entry name" value="AB_hydrolase_fold"/>
</dbReference>
<reference evidence="4 5" key="1">
    <citation type="submission" date="2019-03" db="EMBL/GenBank/DDBJ databases">
        <title>Rhizobium sp. nov., an bacterium isolated from biocrust in Mu Us Desert.</title>
        <authorList>
            <person name="Lixiong L."/>
        </authorList>
    </citation>
    <scope>NUCLEOTIDE SEQUENCE [LARGE SCALE GENOMIC DNA]</scope>
    <source>
        <strain evidence="4 5">SPY-1</strain>
    </source>
</reference>
<evidence type="ECO:0000259" key="3">
    <source>
        <dbReference type="Pfam" id="PF00561"/>
    </source>
</evidence>
<dbReference type="PANTHER" id="PTHR43433:SF3">
    <property type="entry name" value="NON-HEME CHLOROPEROXIDASE"/>
    <property type="match status" value="1"/>
</dbReference>
<dbReference type="Pfam" id="PF00561">
    <property type="entry name" value="Abhydrolase_1"/>
    <property type="match status" value="1"/>
</dbReference>
<dbReference type="PRINTS" id="PR00412">
    <property type="entry name" value="EPOXHYDRLASE"/>
</dbReference>
<dbReference type="SUPFAM" id="SSF53474">
    <property type="entry name" value="alpha/beta-Hydrolases"/>
    <property type="match status" value="1"/>
</dbReference>
<dbReference type="Proteomes" id="UP000295238">
    <property type="component" value="Unassembled WGS sequence"/>
</dbReference>
<dbReference type="GO" id="GO:0016787">
    <property type="term" value="F:hydrolase activity"/>
    <property type="evidence" value="ECO:0007669"/>
    <property type="project" value="UniProtKB-KW"/>
</dbReference>
<sequence length="324" mass="34807">MTSNQNVHGSSRRGVLLGAATAVAGAGLVGAALGSPSAATAAASKPSIAGSSGFHKTKDGTSIYYKDWGAGPTVVFSHGYPLSSDAWENQMFFLSQRGFRVIAHDRRGFGRSSQPSSGYDYDTFADDFASLLEELDVKDAVLVGHSMGGGEVVRYAARHGQKRVRKIALVAAVTPFLLQTTDNPEGAPKSLFDTFRSAVETDRSQWNLDVTMPYYSFNRPGAKVSEGVRQEYWRQGQQTGFPAAYHALTAFSETDFRKDLAKISVPTLVIHGSDDQIVPIEISGAKAAKLVPNAQLKVYEGGSHGLLVTDKQKLNEDLLAFARA</sequence>
<dbReference type="PROSITE" id="PS51318">
    <property type="entry name" value="TAT"/>
    <property type="match status" value="1"/>
</dbReference>
<dbReference type="PRINTS" id="PR00111">
    <property type="entry name" value="ABHYDROLASE"/>
</dbReference>
<dbReference type="OrthoDB" id="9779853at2"/>
<dbReference type="RefSeq" id="WP_133314681.1">
    <property type="nucleotide sequence ID" value="NZ_SMTL01000001.1"/>
</dbReference>
<evidence type="ECO:0000256" key="2">
    <source>
        <dbReference type="SAM" id="SignalP"/>
    </source>
</evidence>
<dbReference type="FunFam" id="3.40.50.1820:FF:000205">
    <property type="entry name" value="Non-haem bromoperoxidase BPO-A2"/>
    <property type="match status" value="1"/>
</dbReference>
<dbReference type="Gene3D" id="3.40.50.1820">
    <property type="entry name" value="alpha/beta hydrolase"/>
    <property type="match status" value="1"/>
</dbReference>
<feature type="domain" description="AB hydrolase-1" evidence="3">
    <location>
        <begin position="72"/>
        <end position="308"/>
    </location>
</feature>
<organism evidence="4 5">
    <name type="scientific">Rhizobium deserti</name>
    <dbReference type="NCBI Taxonomy" id="2547961"/>
    <lineage>
        <taxon>Bacteria</taxon>
        <taxon>Pseudomonadati</taxon>
        <taxon>Pseudomonadota</taxon>
        <taxon>Alphaproteobacteria</taxon>
        <taxon>Hyphomicrobiales</taxon>
        <taxon>Rhizobiaceae</taxon>
        <taxon>Rhizobium/Agrobacterium group</taxon>
        <taxon>Rhizobium</taxon>
    </lineage>
</organism>
<dbReference type="InterPro" id="IPR006311">
    <property type="entry name" value="TAT_signal"/>
</dbReference>
<dbReference type="InterPro" id="IPR050471">
    <property type="entry name" value="AB_hydrolase"/>
</dbReference>
<keyword evidence="4" id="KW-0378">Hydrolase</keyword>
<dbReference type="EMBL" id="SMTL01000001">
    <property type="protein sequence ID" value="TDK39232.1"/>
    <property type="molecule type" value="Genomic_DNA"/>
</dbReference>
<dbReference type="InterPro" id="IPR000639">
    <property type="entry name" value="Epox_hydrolase-like"/>
</dbReference>